<sequence length="117" mass="13394">MSLQLQTSSITTNIRAFNLDGTIETCNKAHEEHLKWLDHEFKNMDKAVAMKEFTTNQALKGFSNKLEKVEGSVNLMEDIVKEMNNKNEALVSSMAQQHGNRKDYKEKQIVDHSSPRV</sequence>
<feature type="region of interest" description="Disordered" evidence="1">
    <location>
        <begin position="93"/>
        <end position="117"/>
    </location>
</feature>
<accession>A0ABD1XBV8</accession>
<dbReference type="Proteomes" id="UP001604277">
    <property type="component" value="Unassembled WGS sequence"/>
</dbReference>
<protein>
    <submittedName>
        <fullName evidence="2">Uncharacterized protein</fullName>
    </submittedName>
</protein>
<evidence type="ECO:0000313" key="2">
    <source>
        <dbReference type="EMBL" id="KAL2559414.1"/>
    </source>
</evidence>
<comment type="caution">
    <text evidence="2">The sequence shown here is derived from an EMBL/GenBank/DDBJ whole genome shotgun (WGS) entry which is preliminary data.</text>
</comment>
<feature type="compositionally biased region" description="Basic and acidic residues" evidence="1">
    <location>
        <begin position="100"/>
        <end position="117"/>
    </location>
</feature>
<reference evidence="3" key="1">
    <citation type="submission" date="2024-07" db="EMBL/GenBank/DDBJ databases">
        <title>Two chromosome-level genome assemblies of Korean endemic species Abeliophyllum distichum and Forsythia ovata (Oleaceae).</title>
        <authorList>
            <person name="Jang H."/>
        </authorList>
    </citation>
    <scope>NUCLEOTIDE SEQUENCE [LARGE SCALE GENOMIC DNA]</scope>
</reference>
<evidence type="ECO:0000256" key="1">
    <source>
        <dbReference type="SAM" id="MobiDB-lite"/>
    </source>
</evidence>
<dbReference type="EMBL" id="JBFOLJ010000001">
    <property type="protein sequence ID" value="KAL2559414.1"/>
    <property type="molecule type" value="Genomic_DNA"/>
</dbReference>
<proteinExistence type="predicted"/>
<name>A0ABD1XBV8_9LAMI</name>
<organism evidence="2 3">
    <name type="scientific">Forsythia ovata</name>
    <dbReference type="NCBI Taxonomy" id="205694"/>
    <lineage>
        <taxon>Eukaryota</taxon>
        <taxon>Viridiplantae</taxon>
        <taxon>Streptophyta</taxon>
        <taxon>Embryophyta</taxon>
        <taxon>Tracheophyta</taxon>
        <taxon>Spermatophyta</taxon>
        <taxon>Magnoliopsida</taxon>
        <taxon>eudicotyledons</taxon>
        <taxon>Gunneridae</taxon>
        <taxon>Pentapetalae</taxon>
        <taxon>asterids</taxon>
        <taxon>lamiids</taxon>
        <taxon>Lamiales</taxon>
        <taxon>Oleaceae</taxon>
        <taxon>Forsythieae</taxon>
        <taxon>Forsythia</taxon>
    </lineage>
</organism>
<dbReference type="AlphaFoldDB" id="A0ABD1XBV8"/>
<keyword evidence="3" id="KW-1185">Reference proteome</keyword>
<evidence type="ECO:0000313" key="3">
    <source>
        <dbReference type="Proteomes" id="UP001604277"/>
    </source>
</evidence>
<gene>
    <name evidence="2" type="ORF">Fot_04153</name>
</gene>